<proteinExistence type="predicted"/>
<evidence type="ECO:0000313" key="2">
    <source>
        <dbReference type="EMBL" id="KAF2168617.1"/>
    </source>
</evidence>
<reference evidence="2" key="1">
    <citation type="journal article" date="2020" name="Stud. Mycol.">
        <title>101 Dothideomycetes genomes: a test case for predicting lifestyles and emergence of pathogens.</title>
        <authorList>
            <person name="Haridas S."/>
            <person name="Albert R."/>
            <person name="Binder M."/>
            <person name="Bloem J."/>
            <person name="Labutti K."/>
            <person name="Salamov A."/>
            <person name="Andreopoulos B."/>
            <person name="Baker S."/>
            <person name="Barry K."/>
            <person name="Bills G."/>
            <person name="Bluhm B."/>
            <person name="Cannon C."/>
            <person name="Castanera R."/>
            <person name="Culley D."/>
            <person name="Daum C."/>
            <person name="Ezra D."/>
            <person name="Gonzalez J."/>
            <person name="Henrissat B."/>
            <person name="Kuo A."/>
            <person name="Liang C."/>
            <person name="Lipzen A."/>
            <person name="Lutzoni F."/>
            <person name="Magnuson J."/>
            <person name="Mondo S."/>
            <person name="Nolan M."/>
            <person name="Ohm R."/>
            <person name="Pangilinan J."/>
            <person name="Park H.-J."/>
            <person name="Ramirez L."/>
            <person name="Alfaro M."/>
            <person name="Sun H."/>
            <person name="Tritt A."/>
            <person name="Yoshinaga Y."/>
            <person name="Zwiers L.-H."/>
            <person name="Turgeon B."/>
            <person name="Goodwin S."/>
            <person name="Spatafora J."/>
            <person name="Crous P."/>
            <person name="Grigoriev I."/>
        </authorList>
    </citation>
    <scope>NUCLEOTIDE SEQUENCE</scope>
    <source>
        <strain evidence="2">ATCC 36951</strain>
    </source>
</reference>
<dbReference type="AlphaFoldDB" id="A0A6A6CMY7"/>
<feature type="signal peptide" evidence="1">
    <location>
        <begin position="1"/>
        <end position="19"/>
    </location>
</feature>
<name>A0A6A6CMY7_ZASCE</name>
<accession>A0A6A6CMY7</accession>
<dbReference type="EMBL" id="ML993590">
    <property type="protein sequence ID" value="KAF2168617.1"/>
    <property type="molecule type" value="Genomic_DNA"/>
</dbReference>
<dbReference type="Proteomes" id="UP000799537">
    <property type="component" value="Unassembled WGS sequence"/>
</dbReference>
<evidence type="ECO:0000256" key="1">
    <source>
        <dbReference type="SAM" id="SignalP"/>
    </source>
</evidence>
<feature type="chain" id="PRO_5025607336" description="AA1-like domain-containing protein" evidence="1">
    <location>
        <begin position="20"/>
        <end position="129"/>
    </location>
</feature>
<keyword evidence="1" id="KW-0732">Signal</keyword>
<gene>
    <name evidence="2" type="ORF">M409DRAFT_21363</name>
</gene>
<dbReference type="GeneID" id="54559094"/>
<keyword evidence="3" id="KW-1185">Reference proteome</keyword>
<sequence length="129" mass="14145">MKSTIAALATLFALRAVHAIPVNETVLTEKGTWYIYYFADGCPASDPVDSDYINYSVSSETEYCEPVPFTQQKIHNVYAQGITGLYTVTLFSDEVCSNYDVIGQNFNEDGCYAVPADTSVLTLDVVSNS</sequence>
<organism evidence="2 3">
    <name type="scientific">Zasmidium cellare ATCC 36951</name>
    <dbReference type="NCBI Taxonomy" id="1080233"/>
    <lineage>
        <taxon>Eukaryota</taxon>
        <taxon>Fungi</taxon>
        <taxon>Dikarya</taxon>
        <taxon>Ascomycota</taxon>
        <taxon>Pezizomycotina</taxon>
        <taxon>Dothideomycetes</taxon>
        <taxon>Dothideomycetidae</taxon>
        <taxon>Mycosphaerellales</taxon>
        <taxon>Mycosphaerellaceae</taxon>
        <taxon>Zasmidium</taxon>
    </lineage>
</organism>
<evidence type="ECO:0000313" key="3">
    <source>
        <dbReference type="Proteomes" id="UP000799537"/>
    </source>
</evidence>
<dbReference type="RefSeq" id="XP_033669506.1">
    <property type="nucleotide sequence ID" value="XM_033805822.1"/>
</dbReference>
<evidence type="ECO:0008006" key="4">
    <source>
        <dbReference type="Google" id="ProtNLM"/>
    </source>
</evidence>
<protein>
    <recommendedName>
        <fullName evidence="4">AA1-like domain-containing protein</fullName>
    </recommendedName>
</protein>